<dbReference type="PANTHER" id="PTHR47540">
    <property type="entry name" value="THIAMINE REPRESSIBLE GENES REGULATORY PROTEIN THI5"/>
    <property type="match status" value="1"/>
</dbReference>
<dbReference type="PROSITE" id="PS00463">
    <property type="entry name" value="ZN2_CY6_FUNGAL_1"/>
    <property type="match status" value="1"/>
</dbReference>
<feature type="domain" description="Zn(2)-C6 fungal-type" evidence="7">
    <location>
        <begin position="11"/>
        <end position="43"/>
    </location>
</feature>
<keyword evidence="2" id="KW-0805">Transcription regulation</keyword>
<comment type="subcellular location">
    <subcellularLocation>
        <location evidence="1">Nucleus</location>
    </subcellularLocation>
</comment>
<dbReference type="GO" id="GO:0005634">
    <property type="term" value="C:nucleus"/>
    <property type="evidence" value="ECO:0007669"/>
    <property type="project" value="UniProtKB-SubCell"/>
</dbReference>
<feature type="region of interest" description="Disordered" evidence="6">
    <location>
        <begin position="295"/>
        <end position="325"/>
    </location>
</feature>
<feature type="compositionally biased region" description="Polar residues" evidence="6">
    <location>
        <begin position="70"/>
        <end position="82"/>
    </location>
</feature>
<dbReference type="Gene3D" id="4.10.240.10">
    <property type="entry name" value="Zn(2)-C6 fungal-type DNA-binding domain"/>
    <property type="match status" value="1"/>
</dbReference>
<dbReference type="InterPro" id="IPR036864">
    <property type="entry name" value="Zn2-C6_fun-type_DNA-bd_sf"/>
</dbReference>
<dbReference type="SMART" id="SM00066">
    <property type="entry name" value="GAL4"/>
    <property type="match status" value="1"/>
</dbReference>
<evidence type="ECO:0000256" key="5">
    <source>
        <dbReference type="ARBA" id="ARBA00023242"/>
    </source>
</evidence>
<dbReference type="SUPFAM" id="SSF57701">
    <property type="entry name" value="Zn2/Cys6 DNA-binding domain"/>
    <property type="match status" value="1"/>
</dbReference>
<reference evidence="8" key="1">
    <citation type="journal article" date="2023" name="J. Am. Chem. Soc.">
        <title>Biosynthesis of AS2077715 and Funiculosin: Pathway Reconstitution and Identification of Enzymes that Form the All-cis Cyclopentanetetraol Moiety.</title>
        <authorList>
            <person name="Zhang Y."/>
            <person name="Go E.B."/>
            <person name="Perlatti B."/>
            <person name="Wu L."/>
            <person name="Bills G.F."/>
            <person name="Ohashi M."/>
            <person name="Tang Y."/>
        </authorList>
    </citation>
    <scope>NUCLEOTIDE SEQUENCE</scope>
    <source>
        <strain evidence="8">TTI-000886</strain>
    </source>
</reference>
<organism evidence="8">
    <name type="scientific">Capnodium sp. TTI-000886</name>
    <dbReference type="NCBI Taxonomy" id="3078996"/>
    <lineage>
        <taxon>Eukaryota</taxon>
        <taxon>Fungi</taxon>
        <taxon>Dikarya</taxon>
        <taxon>Ascomycota</taxon>
        <taxon>Pezizomycotina</taxon>
        <taxon>Dothideomycetes</taxon>
        <taxon>Dothideomycetidae</taxon>
        <taxon>Capnodiales</taxon>
        <taxon>Capnodiaceae</taxon>
        <taxon>Capnodium</taxon>
    </lineage>
</organism>
<feature type="compositionally biased region" description="Basic residues" evidence="6">
    <location>
        <begin position="302"/>
        <end position="321"/>
    </location>
</feature>
<dbReference type="GO" id="GO:0045944">
    <property type="term" value="P:positive regulation of transcription by RNA polymerase II"/>
    <property type="evidence" value="ECO:0007669"/>
    <property type="project" value="TreeGrafter"/>
</dbReference>
<dbReference type="CDD" id="cd00067">
    <property type="entry name" value="GAL4"/>
    <property type="match status" value="1"/>
</dbReference>
<dbReference type="GO" id="GO:0000981">
    <property type="term" value="F:DNA-binding transcription factor activity, RNA polymerase II-specific"/>
    <property type="evidence" value="ECO:0007669"/>
    <property type="project" value="InterPro"/>
</dbReference>
<dbReference type="AlphaFoldDB" id="A0AA96S0C1"/>
<dbReference type="GO" id="GO:0043565">
    <property type="term" value="F:sequence-specific DNA binding"/>
    <property type="evidence" value="ECO:0007669"/>
    <property type="project" value="TreeGrafter"/>
</dbReference>
<dbReference type="EMBL" id="OQ734859">
    <property type="protein sequence ID" value="WNS47928.1"/>
    <property type="molecule type" value="Genomic_DNA"/>
</dbReference>
<dbReference type="PANTHER" id="PTHR47540:SF2">
    <property type="entry name" value="ZN(II)2CYS6 TRANSCRIPTION FACTOR (EUROFUNG)"/>
    <property type="match status" value="1"/>
</dbReference>
<gene>
    <name evidence="8" type="primary">capM</name>
</gene>
<dbReference type="Pfam" id="PF00172">
    <property type="entry name" value="Zn_clus"/>
    <property type="match status" value="1"/>
</dbReference>
<feature type="region of interest" description="Disordered" evidence="6">
    <location>
        <begin position="45"/>
        <end position="99"/>
    </location>
</feature>
<evidence type="ECO:0000256" key="2">
    <source>
        <dbReference type="ARBA" id="ARBA00023015"/>
    </source>
</evidence>
<evidence type="ECO:0000313" key="8">
    <source>
        <dbReference type="EMBL" id="WNS47928.1"/>
    </source>
</evidence>
<evidence type="ECO:0000256" key="6">
    <source>
        <dbReference type="SAM" id="MobiDB-lite"/>
    </source>
</evidence>
<evidence type="ECO:0000256" key="1">
    <source>
        <dbReference type="ARBA" id="ARBA00004123"/>
    </source>
</evidence>
<proteinExistence type="predicted"/>
<evidence type="ECO:0000259" key="7">
    <source>
        <dbReference type="PROSITE" id="PS50048"/>
    </source>
</evidence>
<evidence type="ECO:0000256" key="4">
    <source>
        <dbReference type="ARBA" id="ARBA00023163"/>
    </source>
</evidence>
<keyword evidence="4" id="KW-0804">Transcription</keyword>
<dbReference type="InterPro" id="IPR051711">
    <property type="entry name" value="Stress_Response_Reg"/>
</dbReference>
<feature type="compositionally biased region" description="Low complexity" evidence="6">
    <location>
        <begin position="45"/>
        <end position="55"/>
    </location>
</feature>
<feature type="region of interest" description="Disordered" evidence="6">
    <location>
        <begin position="172"/>
        <end position="194"/>
    </location>
</feature>
<dbReference type="PROSITE" id="PS50048">
    <property type="entry name" value="ZN2_CY6_FUNGAL_2"/>
    <property type="match status" value="1"/>
</dbReference>
<dbReference type="InterPro" id="IPR001138">
    <property type="entry name" value="Zn2Cys6_DnaBD"/>
</dbReference>
<accession>A0AA96S0C1</accession>
<keyword evidence="5" id="KW-0539">Nucleus</keyword>
<sequence length="464" mass="50554">MAAPAAPIRSACDRCHQKKVRCILGRNRDICNRCAEHRIACIFSPPGRNGRPPRNQSSSDRAPSQAPLLTPQSWAFSGNSDELSAPLAGVNKPANDTSSHSHVENVTLAADPFSTSLEDTWTLEDNLLDRLNSVEPQMLDMNGEIDSAPPTHNEDPMIGGFFPTIPGSMPGTSESFRNRDQQNTGQMNATPEPLSASETLRLLHIVQQRLLEESSKNGLSMSSSPTRASSKKLDLGTFFQSIEEMHDVVNRYFDGLSQAGTKFPCDFSTAMALATTMGNAVEVYELIARFSARTPSTASSRTKPHQRNHSSRLSFSHHRPSIHPLGNAQHMTEAQHLEDSHIACGLEASSISQVRIGSFTPSDDVARRILADVLLYQMSVSQKLLNQLRQHLVQAESPSFLSSSVFSTGSSLSNGDPNSTQSSAISFFTPELHLTVVHLLNQLQTRIGKLELVTLDSTALNSTG</sequence>
<feature type="compositionally biased region" description="Polar residues" evidence="6">
    <location>
        <begin position="172"/>
        <end position="189"/>
    </location>
</feature>
<evidence type="ECO:0000256" key="3">
    <source>
        <dbReference type="ARBA" id="ARBA00023125"/>
    </source>
</evidence>
<keyword evidence="3" id="KW-0238">DNA-binding</keyword>
<dbReference type="GO" id="GO:0008270">
    <property type="term" value="F:zinc ion binding"/>
    <property type="evidence" value="ECO:0007669"/>
    <property type="project" value="InterPro"/>
</dbReference>
<name>A0AA96S0C1_9PEZI</name>
<protein>
    <submittedName>
        <fullName evidence="8">CapM</fullName>
    </submittedName>
</protein>